<organism evidence="1">
    <name type="scientific">Cyanothece sp. (strain PCC 7425 / ATCC 29141)</name>
    <dbReference type="NCBI Taxonomy" id="395961"/>
    <lineage>
        <taxon>Bacteria</taxon>
        <taxon>Bacillati</taxon>
        <taxon>Cyanobacteriota</taxon>
        <taxon>Cyanophyceae</taxon>
        <taxon>Gomontiellales</taxon>
        <taxon>Cyanothecaceae</taxon>
        <taxon>Cyanothece</taxon>
    </lineage>
</organism>
<evidence type="ECO:0000313" key="1">
    <source>
        <dbReference type="EMBL" id="ACL44886.1"/>
    </source>
</evidence>
<sequence length="78" mass="9097">MMIQSKFSLEASHVAFLEQHHAYGFKDKSEVVRFALQSLQQTLEQNHLKESAELYAQLYEEDPEIKDLTETALAEWPE</sequence>
<accession>B8HY83</accession>
<dbReference type="KEGG" id="cyn:Cyan7425_2529"/>
<dbReference type="AlphaFoldDB" id="B8HY83"/>
<protein>
    <recommendedName>
        <fullName evidence="2">CopG family transcriptional regulator</fullName>
    </recommendedName>
</protein>
<gene>
    <name evidence="1" type="ordered locus">Cyan7425_2529</name>
</gene>
<name>B8HY83_CYAP4</name>
<dbReference type="EMBL" id="CP001344">
    <property type="protein sequence ID" value="ACL44886.1"/>
    <property type="molecule type" value="Genomic_DNA"/>
</dbReference>
<dbReference type="HOGENOM" id="CLU_197456_0_0_3"/>
<reference evidence="1" key="1">
    <citation type="submission" date="2009-01" db="EMBL/GenBank/DDBJ databases">
        <title>Complete sequence of chromosome Cyanothece sp. PCC 7425.</title>
        <authorList>
            <consortium name="US DOE Joint Genome Institute"/>
            <person name="Lucas S."/>
            <person name="Copeland A."/>
            <person name="Lapidus A."/>
            <person name="Glavina del Rio T."/>
            <person name="Dalin E."/>
            <person name="Tice H."/>
            <person name="Bruce D."/>
            <person name="Goodwin L."/>
            <person name="Pitluck S."/>
            <person name="Sims D."/>
            <person name="Meineke L."/>
            <person name="Brettin T."/>
            <person name="Detter J.C."/>
            <person name="Han C."/>
            <person name="Larimer F."/>
            <person name="Land M."/>
            <person name="Hauser L."/>
            <person name="Kyrpides N."/>
            <person name="Ovchinnikova G."/>
            <person name="Liberton M."/>
            <person name="Stoeckel J."/>
            <person name="Banerjee A."/>
            <person name="Singh A."/>
            <person name="Page L."/>
            <person name="Sato H."/>
            <person name="Zhao L."/>
            <person name="Sherman L."/>
            <person name="Pakrasi H."/>
            <person name="Richardson P."/>
        </authorList>
    </citation>
    <scope>NUCLEOTIDE SEQUENCE</scope>
    <source>
        <strain evidence="1">PCC 7425</strain>
    </source>
</reference>
<evidence type="ECO:0008006" key="2">
    <source>
        <dbReference type="Google" id="ProtNLM"/>
    </source>
</evidence>
<dbReference type="STRING" id="395961.Cyan7425_2529"/>
<proteinExistence type="predicted"/>
<dbReference type="eggNOG" id="ENOG5033BMU">
    <property type="taxonomic scope" value="Bacteria"/>
</dbReference>